<dbReference type="OrthoDB" id="496981at2759"/>
<keyword evidence="3" id="KW-1052">Target cell membrane</keyword>
<evidence type="ECO:0000313" key="10">
    <source>
        <dbReference type="EMBL" id="CAD7639881.1"/>
    </source>
</evidence>
<gene>
    <name evidence="10" type="ORF">ONB1V03_LOCUS2267</name>
</gene>
<name>A0A7R9QBQ4_9ACAR</name>
<dbReference type="SMART" id="SM00248">
    <property type="entry name" value="ANK"/>
    <property type="match status" value="3"/>
</dbReference>
<dbReference type="SUPFAM" id="SSF48403">
    <property type="entry name" value="Ankyrin repeat"/>
    <property type="match status" value="1"/>
</dbReference>
<keyword evidence="5" id="KW-0528">Neurotoxin</keyword>
<keyword evidence="2" id="KW-0268">Exocytosis</keyword>
<dbReference type="InterPro" id="IPR036770">
    <property type="entry name" value="Ankyrin_rpt-contain_sf"/>
</dbReference>
<dbReference type="GO" id="GO:0044218">
    <property type="term" value="C:other organism cell membrane"/>
    <property type="evidence" value="ECO:0007669"/>
    <property type="project" value="UniProtKB-KW"/>
</dbReference>
<evidence type="ECO:0000313" key="11">
    <source>
        <dbReference type="Proteomes" id="UP000728032"/>
    </source>
</evidence>
<dbReference type="PANTHER" id="PTHR24201">
    <property type="entry name" value="ANK_REP_REGION DOMAIN-CONTAINING PROTEIN"/>
    <property type="match status" value="1"/>
</dbReference>
<evidence type="ECO:0000256" key="2">
    <source>
        <dbReference type="ARBA" id="ARBA00022483"/>
    </source>
</evidence>
<protein>
    <submittedName>
        <fullName evidence="10">Uncharacterized protein</fullName>
    </submittedName>
</protein>
<evidence type="ECO:0000256" key="5">
    <source>
        <dbReference type="ARBA" id="ARBA00023028"/>
    </source>
</evidence>
<dbReference type="AlphaFoldDB" id="A0A7R9QBQ4"/>
<keyword evidence="11" id="KW-1185">Reference proteome</keyword>
<keyword evidence="5" id="KW-0638">Presynaptic neurotoxin</keyword>
<dbReference type="InterPro" id="IPR050776">
    <property type="entry name" value="Ank_Repeat/CDKN_Inhibitor"/>
</dbReference>
<dbReference type="GO" id="GO:0006887">
    <property type="term" value="P:exocytosis"/>
    <property type="evidence" value="ECO:0007669"/>
    <property type="project" value="UniProtKB-KW"/>
</dbReference>
<dbReference type="GO" id="GO:0044231">
    <property type="term" value="C:host cell presynaptic membrane"/>
    <property type="evidence" value="ECO:0007669"/>
    <property type="project" value="UniProtKB-KW"/>
</dbReference>
<evidence type="ECO:0000256" key="8">
    <source>
        <dbReference type="PROSITE-ProRule" id="PRU00023"/>
    </source>
</evidence>
<keyword evidence="5" id="KW-0800">Toxin</keyword>
<dbReference type="InterPro" id="IPR002110">
    <property type="entry name" value="Ankyrin_rpt"/>
</dbReference>
<organism evidence="10">
    <name type="scientific">Oppiella nova</name>
    <dbReference type="NCBI Taxonomy" id="334625"/>
    <lineage>
        <taxon>Eukaryota</taxon>
        <taxon>Metazoa</taxon>
        <taxon>Ecdysozoa</taxon>
        <taxon>Arthropoda</taxon>
        <taxon>Chelicerata</taxon>
        <taxon>Arachnida</taxon>
        <taxon>Acari</taxon>
        <taxon>Acariformes</taxon>
        <taxon>Sarcoptiformes</taxon>
        <taxon>Oribatida</taxon>
        <taxon>Brachypylina</taxon>
        <taxon>Oppioidea</taxon>
        <taxon>Oppiidae</taxon>
        <taxon>Oppiella</taxon>
    </lineage>
</organism>
<evidence type="ECO:0000256" key="6">
    <source>
        <dbReference type="ARBA" id="ARBA00023043"/>
    </source>
</evidence>
<dbReference type="Proteomes" id="UP000728032">
    <property type="component" value="Unassembled WGS sequence"/>
</dbReference>
<evidence type="ECO:0000256" key="3">
    <source>
        <dbReference type="ARBA" id="ARBA00022537"/>
    </source>
</evidence>
<evidence type="ECO:0000256" key="4">
    <source>
        <dbReference type="ARBA" id="ARBA00022737"/>
    </source>
</evidence>
<sequence length="337" mass="36670">MSGEDSGVDAGSNASDDSVGMSLASSESDYSRDEVFVDHNDNHEDVVVIDVNINPVNDNHNRNSAEDSGDNCPQNDFEASMYGPTSSMSPMVSMATTSSAASSSLMTMPSTSSHCHYDSLCSTSTSGHRLFHAFDNRLDHNFDTKSDNQLIGVPNDYNYNTEEQHEFCPKMKSFRPKSHDIKRKHIFKDIAGERLLRKASNSNDLECVQRLLAEGIDPQSCDERNRTALHFAACKGNTQIARLLLEKGANPNQKDIVGNTALHLAACTNNMEVITLKASNSNDLECVQRLLAEGIDPQSCDERNRTALHFAACKGNTQIGLAGQLGPNAPPFGAIQA</sequence>
<accession>A0A7R9QBQ4</accession>
<dbReference type="EMBL" id="CAJPVJ010000498">
    <property type="protein sequence ID" value="CAG2162675.1"/>
    <property type="molecule type" value="Genomic_DNA"/>
</dbReference>
<feature type="region of interest" description="Disordered" evidence="9">
    <location>
        <begin position="1"/>
        <end position="27"/>
    </location>
</feature>
<keyword evidence="4" id="KW-0677">Repeat</keyword>
<dbReference type="Pfam" id="PF13637">
    <property type="entry name" value="Ank_4"/>
    <property type="match status" value="1"/>
</dbReference>
<comment type="subcellular location">
    <subcellularLocation>
        <location evidence="1">Target cell membrane</location>
    </subcellularLocation>
</comment>
<evidence type="ECO:0000256" key="7">
    <source>
        <dbReference type="ARBA" id="ARBA00023298"/>
    </source>
</evidence>
<keyword evidence="7" id="KW-1053">Target membrane</keyword>
<dbReference type="Pfam" id="PF12796">
    <property type="entry name" value="Ank_2"/>
    <property type="match status" value="1"/>
</dbReference>
<evidence type="ECO:0000256" key="1">
    <source>
        <dbReference type="ARBA" id="ARBA00004175"/>
    </source>
</evidence>
<evidence type="ECO:0000256" key="9">
    <source>
        <dbReference type="SAM" id="MobiDB-lite"/>
    </source>
</evidence>
<reference evidence="10" key="1">
    <citation type="submission" date="2020-11" db="EMBL/GenBank/DDBJ databases">
        <authorList>
            <person name="Tran Van P."/>
        </authorList>
    </citation>
    <scope>NUCLEOTIDE SEQUENCE</scope>
</reference>
<keyword evidence="7" id="KW-0472">Membrane</keyword>
<dbReference type="PROSITE" id="PS50297">
    <property type="entry name" value="ANK_REP_REGION"/>
    <property type="match status" value="1"/>
</dbReference>
<keyword evidence="6 8" id="KW-0040">ANK repeat</keyword>
<feature type="repeat" description="ANK" evidence="8">
    <location>
        <begin position="224"/>
        <end position="256"/>
    </location>
</feature>
<dbReference type="Gene3D" id="1.25.40.20">
    <property type="entry name" value="Ankyrin repeat-containing domain"/>
    <property type="match status" value="2"/>
</dbReference>
<dbReference type="EMBL" id="OC915323">
    <property type="protein sequence ID" value="CAD7639881.1"/>
    <property type="molecule type" value="Genomic_DNA"/>
</dbReference>
<dbReference type="PROSITE" id="PS50088">
    <property type="entry name" value="ANK_REPEAT"/>
    <property type="match status" value="1"/>
</dbReference>
<proteinExistence type="predicted"/>